<dbReference type="EMBL" id="MVBO01000007">
    <property type="protein sequence ID" value="OZJ06033.1"/>
    <property type="molecule type" value="Genomic_DNA"/>
</dbReference>
<dbReference type="InterPro" id="IPR050904">
    <property type="entry name" value="Adhesion/Biosynth-related"/>
</dbReference>
<accession>A0A261Y622</accession>
<keyword evidence="4" id="KW-1185">Reference proteome</keyword>
<feature type="domain" description="FAS1" evidence="2">
    <location>
        <begin position="32"/>
        <end position="185"/>
    </location>
</feature>
<name>A0A261Y622_9FUNG</name>
<feature type="signal peptide" evidence="1">
    <location>
        <begin position="1"/>
        <end position="21"/>
    </location>
</feature>
<dbReference type="PANTHER" id="PTHR10900">
    <property type="entry name" value="PERIOSTIN-RELATED"/>
    <property type="match status" value="1"/>
</dbReference>
<feature type="chain" id="PRO_5012198898" description="FAS1 domain-containing protein" evidence="1">
    <location>
        <begin position="22"/>
        <end position="389"/>
    </location>
</feature>
<dbReference type="AlphaFoldDB" id="A0A261Y622"/>
<dbReference type="PANTHER" id="PTHR10900:SF77">
    <property type="entry name" value="FI19380P1"/>
    <property type="match status" value="1"/>
</dbReference>
<dbReference type="Pfam" id="PF02469">
    <property type="entry name" value="Fasciclin"/>
    <property type="match status" value="2"/>
</dbReference>
<comment type="caution">
    <text evidence="3">The sequence shown here is derived from an EMBL/GenBank/DDBJ whole genome shotgun (WGS) entry which is preliminary data.</text>
</comment>
<evidence type="ECO:0000313" key="4">
    <source>
        <dbReference type="Proteomes" id="UP000242875"/>
    </source>
</evidence>
<gene>
    <name evidence="3" type="ORF">BZG36_01123</name>
</gene>
<dbReference type="GO" id="GO:0005615">
    <property type="term" value="C:extracellular space"/>
    <property type="evidence" value="ECO:0007669"/>
    <property type="project" value="TreeGrafter"/>
</dbReference>
<evidence type="ECO:0000259" key="2">
    <source>
        <dbReference type="PROSITE" id="PS50213"/>
    </source>
</evidence>
<dbReference type="GO" id="GO:0016236">
    <property type="term" value="P:macroautophagy"/>
    <property type="evidence" value="ECO:0007669"/>
    <property type="project" value="TreeGrafter"/>
</dbReference>
<dbReference type="SMART" id="SM00554">
    <property type="entry name" value="FAS1"/>
    <property type="match status" value="2"/>
</dbReference>
<evidence type="ECO:0000256" key="1">
    <source>
        <dbReference type="SAM" id="SignalP"/>
    </source>
</evidence>
<dbReference type="SUPFAM" id="SSF82153">
    <property type="entry name" value="FAS1 domain"/>
    <property type="match status" value="2"/>
</dbReference>
<protein>
    <recommendedName>
        <fullName evidence="2">FAS1 domain-containing protein</fullName>
    </recommendedName>
</protein>
<dbReference type="Gene3D" id="2.30.180.10">
    <property type="entry name" value="FAS1 domain"/>
    <property type="match status" value="2"/>
</dbReference>
<reference evidence="3 4" key="1">
    <citation type="journal article" date="2017" name="Mycologia">
        <title>Bifiguratus adelaidae, gen. et sp. nov., a new member of Mucoromycotina in endophytic and soil-dwelling habitats.</title>
        <authorList>
            <person name="Torres-Cruz T.J."/>
            <person name="Billingsley Tobias T.L."/>
            <person name="Almatruk M."/>
            <person name="Hesse C."/>
            <person name="Kuske C.R."/>
            <person name="Desiro A."/>
            <person name="Benucci G.M."/>
            <person name="Bonito G."/>
            <person name="Stajich J.E."/>
            <person name="Dunlap C."/>
            <person name="Arnold A.E."/>
            <person name="Porras-Alfaro A."/>
        </authorList>
    </citation>
    <scope>NUCLEOTIDE SEQUENCE [LARGE SCALE GENOMIC DNA]</scope>
    <source>
        <strain evidence="3 4">AZ0501</strain>
    </source>
</reference>
<organism evidence="3 4">
    <name type="scientific">Bifiguratus adelaidae</name>
    <dbReference type="NCBI Taxonomy" id="1938954"/>
    <lineage>
        <taxon>Eukaryota</taxon>
        <taxon>Fungi</taxon>
        <taxon>Fungi incertae sedis</taxon>
        <taxon>Mucoromycota</taxon>
        <taxon>Mucoromycotina</taxon>
        <taxon>Endogonomycetes</taxon>
        <taxon>Endogonales</taxon>
        <taxon>Endogonales incertae sedis</taxon>
        <taxon>Bifiguratus</taxon>
    </lineage>
</organism>
<dbReference type="InterPro" id="IPR036378">
    <property type="entry name" value="FAS1_dom_sf"/>
</dbReference>
<keyword evidence="1" id="KW-0732">Signal</keyword>
<dbReference type="InterPro" id="IPR000782">
    <property type="entry name" value="FAS1_domain"/>
</dbReference>
<feature type="domain" description="FAS1" evidence="2">
    <location>
        <begin position="187"/>
        <end position="335"/>
    </location>
</feature>
<dbReference type="PROSITE" id="PS50213">
    <property type="entry name" value="FAS1"/>
    <property type="match status" value="2"/>
</dbReference>
<evidence type="ECO:0000313" key="3">
    <source>
        <dbReference type="EMBL" id="OZJ06033.1"/>
    </source>
</evidence>
<dbReference type="GO" id="GO:0000329">
    <property type="term" value="C:fungal-type vacuole membrane"/>
    <property type="evidence" value="ECO:0007669"/>
    <property type="project" value="TreeGrafter"/>
</dbReference>
<dbReference type="OrthoDB" id="286301at2759"/>
<proteinExistence type="predicted"/>
<sequence length="389" mass="39839">MKLNLISAALTGACVFAGVDAQNSSQPNNTQTIGQLLNNTAIPQLSGLSQLLKSSSNYSNIVTALNDTSMNYTLFAPNNNALSALPSNVTGNQSYVDAVLMYHVLPMAVNTSALPTLSFPNTTLNDSRYVNLGNGVPQVISVNKNVQNKNIALYDGAATQQQPIAVTVANIEASNGYIHIINGVLVPPQTPSVTAQAFNLSSFNAFVAAANATEALDTATGITIFAPSNQAISAANSTLSSLNQSQLSNVLQYHVIPNKVLYTTAFNTSTSTNYTTLGGGNVTVASAGITVMATDGTPLVVRAAANGTVIVNNSTVIIPDILTSNGVMHVIDYVLIPANTSQGQSNFTGNQTGSGGGGGSSAGNSLTPDLGLSAVLLSVLVIAGGAFLQ</sequence>
<dbReference type="Proteomes" id="UP000242875">
    <property type="component" value="Unassembled WGS sequence"/>
</dbReference>